<dbReference type="HOGENOM" id="CLU_005126_7_1_2"/>
<feature type="transmembrane region" description="Helical" evidence="10">
    <location>
        <begin position="32"/>
        <end position="51"/>
    </location>
</feature>
<evidence type="ECO:0000256" key="1">
    <source>
        <dbReference type="ARBA" id="ARBA00004141"/>
    </source>
</evidence>
<feature type="transmembrane region" description="Helical" evidence="10">
    <location>
        <begin position="63"/>
        <end position="81"/>
    </location>
</feature>
<keyword evidence="9" id="KW-0739">Sodium transport</keyword>
<evidence type="ECO:0000256" key="2">
    <source>
        <dbReference type="ARBA" id="ARBA00022448"/>
    </source>
</evidence>
<keyword evidence="4 10" id="KW-0812">Transmembrane</keyword>
<dbReference type="GO" id="GO:1902600">
    <property type="term" value="P:proton transmembrane transport"/>
    <property type="evidence" value="ECO:0007669"/>
    <property type="project" value="InterPro"/>
</dbReference>
<evidence type="ECO:0000256" key="7">
    <source>
        <dbReference type="ARBA" id="ARBA00023065"/>
    </source>
</evidence>
<dbReference type="GO" id="GO:0006814">
    <property type="term" value="P:sodium ion transport"/>
    <property type="evidence" value="ECO:0007669"/>
    <property type="project" value="UniProtKB-KW"/>
</dbReference>
<dbReference type="GO" id="GO:0016020">
    <property type="term" value="C:membrane"/>
    <property type="evidence" value="ECO:0007669"/>
    <property type="project" value="UniProtKB-SubCell"/>
</dbReference>
<dbReference type="eggNOG" id="arCOG01954">
    <property type="taxonomic scope" value="Archaea"/>
</dbReference>
<feature type="transmembrane region" description="Helical" evidence="10">
    <location>
        <begin position="337"/>
        <end position="357"/>
    </location>
</feature>
<evidence type="ECO:0000256" key="5">
    <source>
        <dbReference type="ARBA" id="ARBA00022989"/>
    </source>
</evidence>
<organism evidence="12 13">
    <name type="scientific">Methanococcus vannielii (strain ATCC 35089 / DSM 1224 / JCM 13029 / OCM 148 / SB)</name>
    <dbReference type="NCBI Taxonomy" id="406327"/>
    <lineage>
        <taxon>Archaea</taxon>
        <taxon>Methanobacteriati</taxon>
        <taxon>Methanobacteriota</taxon>
        <taxon>Methanomada group</taxon>
        <taxon>Methanococci</taxon>
        <taxon>Methanococcales</taxon>
        <taxon>Methanococcaceae</taxon>
        <taxon>Methanococcus</taxon>
    </lineage>
</organism>
<feature type="transmembrane region" description="Helical" evidence="10">
    <location>
        <begin position="184"/>
        <end position="203"/>
    </location>
</feature>
<dbReference type="Pfam" id="PF00999">
    <property type="entry name" value="Na_H_Exchanger"/>
    <property type="match status" value="1"/>
</dbReference>
<reference evidence="12" key="1">
    <citation type="submission" date="2007-06" db="EMBL/GenBank/DDBJ databases">
        <title>Complete sequence of Methanococcus vannielii SB.</title>
        <authorList>
            <consortium name="US DOE Joint Genome Institute"/>
            <person name="Copeland A."/>
            <person name="Lucas S."/>
            <person name="Lapidus A."/>
            <person name="Barry K."/>
            <person name="Glavina del Rio T."/>
            <person name="Dalin E."/>
            <person name="Tice H."/>
            <person name="Pitluck S."/>
            <person name="Chain P."/>
            <person name="Malfatti S."/>
            <person name="Shin M."/>
            <person name="Vergez L."/>
            <person name="Schmutz J."/>
            <person name="Larimer F."/>
            <person name="Land M."/>
            <person name="Hauser L."/>
            <person name="Kyrpides N."/>
            <person name="Anderson I."/>
            <person name="Sieprawska-Lupa M."/>
            <person name="Whitman W.B."/>
            <person name="Richardson P."/>
        </authorList>
    </citation>
    <scope>NUCLEOTIDE SEQUENCE [LARGE SCALE GENOMIC DNA]</scope>
    <source>
        <strain evidence="12">SB</strain>
    </source>
</reference>
<dbReference type="Proteomes" id="UP000001107">
    <property type="component" value="Chromosome"/>
</dbReference>
<name>A6UN98_METVS</name>
<feature type="transmembrane region" description="Helical" evidence="10">
    <location>
        <begin position="295"/>
        <end position="316"/>
    </location>
</feature>
<evidence type="ECO:0000313" key="12">
    <source>
        <dbReference type="EMBL" id="ABR53970.1"/>
    </source>
</evidence>
<evidence type="ECO:0000313" key="13">
    <source>
        <dbReference type="Proteomes" id="UP000001107"/>
    </source>
</evidence>
<keyword evidence="8 10" id="KW-0472">Membrane</keyword>
<evidence type="ECO:0000259" key="11">
    <source>
        <dbReference type="Pfam" id="PF00999"/>
    </source>
</evidence>
<dbReference type="InterPro" id="IPR038770">
    <property type="entry name" value="Na+/solute_symporter_sf"/>
</dbReference>
<evidence type="ECO:0000256" key="9">
    <source>
        <dbReference type="ARBA" id="ARBA00023201"/>
    </source>
</evidence>
<accession>A6UN98</accession>
<dbReference type="PANTHER" id="PTHR43562:SF3">
    <property type="entry name" value="SODIUM ION_PROTON EXCHANGER (EUROFUNG)"/>
    <property type="match status" value="1"/>
</dbReference>
<keyword evidence="3" id="KW-0050">Antiport</keyword>
<sequence>MELSWVLFTIGIFLILGKIGNEIMWRIGLPSVFGELLVGIIFGNLLFFGIIDPKYITIHENEVFSFLSTLGIMFLLFLSGLEIDIHKIKKTEGISIITALLGVVFPLILGYIILSNFGYTSKESVIGGVILTATSIGITTRLLMDLNVLKTDVGAVAISASIIDDFLGIILLIVVIGSGNLFEIAGKIILFFILTGYLGFKLIKKYINLAEKLHIEKSVLSFTLGLMFLFSFLSQNWFDVAIEGAFMAGLILSKTSEGKMLSKELKSIGNSFLIPLFFIYTGAKLNLYAFLNFDALFLSAIFIIVGVFSKFLGWGIGAKVFGKWNLKEALQLASTSVPRAEIALINLMIAVTAGIILEKNISTFIAATLIFIMFTIILTPFLFKKVFR</sequence>
<protein>
    <submittedName>
        <fullName evidence="12">Sodium/hydrogen exchanger</fullName>
    </submittedName>
</protein>
<dbReference type="KEGG" id="mvn:Mevan_0056"/>
<keyword evidence="13" id="KW-1185">Reference proteome</keyword>
<feature type="transmembrane region" description="Helical" evidence="10">
    <location>
        <begin position="363"/>
        <end position="383"/>
    </location>
</feature>
<evidence type="ECO:0000256" key="6">
    <source>
        <dbReference type="ARBA" id="ARBA00023053"/>
    </source>
</evidence>
<dbReference type="AlphaFoldDB" id="A6UN98"/>
<proteinExistence type="predicted"/>
<dbReference type="EMBL" id="CP000742">
    <property type="protein sequence ID" value="ABR53970.1"/>
    <property type="molecule type" value="Genomic_DNA"/>
</dbReference>
<evidence type="ECO:0000256" key="4">
    <source>
        <dbReference type="ARBA" id="ARBA00022692"/>
    </source>
</evidence>
<keyword evidence="2" id="KW-0813">Transport</keyword>
<feature type="transmembrane region" description="Helical" evidence="10">
    <location>
        <begin position="215"/>
        <end position="234"/>
    </location>
</feature>
<dbReference type="STRING" id="406327.Mevan_0056"/>
<dbReference type="Gene3D" id="1.20.1530.20">
    <property type="match status" value="1"/>
</dbReference>
<evidence type="ECO:0000256" key="3">
    <source>
        <dbReference type="ARBA" id="ARBA00022449"/>
    </source>
</evidence>
<evidence type="ECO:0000256" key="8">
    <source>
        <dbReference type="ARBA" id="ARBA00023136"/>
    </source>
</evidence>
<feature type="transmembrane region" description="Helical" evidence="10">
    <location>
        <begin position="156"/>
        <end position="178"/>
    </location>
</feature>
<gene>
    <name evidence="12" type="ordered locus">Mevan_0056</name>
</gene>
<dbReference type="RefSeq" id="WP_011971874.1">
    <property type="nucleotide sequence ID" value="NC_009634.1"/>
</dbReference>
<evidence type="ECO:0000256" key="10">
    <source>
        <dbReference type="SAM" id="Phobius"/>
    </source>
</evidence>
<feature type="transmembrane region" description="Helical" evidence="10">
    <location>
        <begin position="93"/>
        <end position="113"/>
    </location>
</feature>
<keyword evidence="5 10" id="KW-1133">Transmembrane helix</keyword>
<feature type="transmembrane region" description="Helical" evidence="10">
    <location>
        <begin position="6"/>
        <end position="25"/>
    </location>
</feature>
<feature type="transmembrane region" description="Helical" evidence="10">
    <location>
        <begin position="125"/>
        <end position="144"/>
    </location>
</feature>
<dbReference type="PANTHER" id="PTHR43562">
    <property type="entry name" value="NAPA-TYPE SODIUM/HYDROGEN ANTIPORTER"/>
    <property type="match status" value="1"/>
</dbReference>
<feature type="domain" description="Cation/H+ exchanger transmembrane" evidence="11">
    <location>
        <begin position="14"/>
        <end position="384"/>
    </location>
</feature>
<dbReference type="OrthoDB" id="12029at2157"/>
<dbReference type="InterPro" id="IPR006153">
    <property type="entry name" value="Cation/H_exchanger_TM"/>
</dbReference>
<dbReference type="GO" id="GO:0015297">
    <property type="term" value="F:antiporter activity"/>
    <property type="evidence" value="ECO:0007669"/>
    <property type="project" value="UniProtKB-KW"/>
</dbReference>
<dbReference type="GeneID" id="5325453"/>
<keyword evidence="6" id="KW-0915">Sodium</keyword>
<keyword evidence="7" id="KW-0406">Ion transport</keyword>
<feature type="transmembrane region" description="Helical" evidence="10">
    <location>
        <begin position="268"/>
        <end position="289"/>
    </location>
</feature>
<comment type="subcellular location">
    <subcellularLocation>
        <location evidence="1">Membrane</location>
        <topology evidence="1">Multi-pass membrane protein</topology>
    </subcellularLocation>
</comment>